<gene>
    <name evidence="9" type="ORF">QR98_0103590</name>
</gene>
<evidence type="ECO:0000256" key="2">
    <source>
        <dbReference type="ARBA" id="ARBA00022598"/>
    </source>
</evidence>
<comment type="similarity">
    <text evidence="1">Belongs to the ATP-dependent AMP-binding enzyme family.</text>
</comment>
<organism evidence="9 10">
    <name type="scientific">Sarcoptes scabiei</name>
    <name type="common">Itch mite</name>
    <name type="synonym">Acarus scabiei</name>
    <dbReference type="NCBI Taxonomy" id="52283"/>
    <lineage>
        <taxon>Eukaryota</taxon>
        <taxon>Metazoa</taxon>
        <taxon>Ecdysozoa</taxon>
        <taxon>Arthropoda</taxon>
        <taxon>Chelicerata</taxon>
        <taxon>Arachnida</taxon>
        <taxon>Acari</taxon>
        <taxon>Acariformes</taxon>
        <taxon>Sarcoptiformes</taxon>
        <taxon>Astigmata</taxon>
        <taxon>Psoroptidia</taxon>
        <taxon>Sarcoptoidea</taxon>
        <taxon>Sarcoptidae</taxon>
        <taxon>Sarcoptinae</taxon>
        <taxon>Sarcoptes</taxon>
    </lineage>
</organism>
<dbReference type="Pfam" id="PF00501">
    <property type="entry name" value="AMP-binding"/>
    <property type="match status" value="1"/>
</dbReference>
<evidence type="ECO:0000313" key="10">
    <source>
        <dbReference type="Proteomes" id="UP000616769"/>
    </source>
</evidence>
<evidence type="ECO:0000313" key="9">
    <source>
        <dbReference type="EMBL" id="KPM11784.1"/>
    </source>
</evidence>
<dbReference type="GO" id="GO:0006631">
    <property type="term" value="P:fatty acid metabolic process"/>
    <property type="evidence" value="ECO:0007669"/>
    <property type="project" value="TreeGrafter"/>
</dbReference>
<keyword evidence="2" id="KW-0436">Ligase</keyword>
<dbReference type="InterPro" id="IPR000873">
    <property type="entry name" value="AMP-dep_synth/lig_dom"/>
</dbReference>
<dbReference type="Proteomes" id="UP000616769">
    <property type="component" value="Unassembled WGS sequence"/>
</dbReference>
<dbReference type="PANTHER" id="PTHR43201:SF5">
    <property type="entry name" value="MEDIUM-CHAIN ACYL-COA LIGASE ACSF2, MITOCHONDRIAL"/>
    <property type="match status" value="1"/>
</dbReference>
<comment type="catalytic activity">
    <reaction evidence="5">
        <text>octanoate + ATP + CoA = octanoyl-CoA + AMP + diphosphate</text>
        <dbReference type="Rhea" id="RHEA:33631"/>
        <dbReference type="ChEBI" id="CHEBI:25646"/>
        <dbReference type="ChEBI" id="CHEBI:30616"/>
        <dbReference type="ChEBI" id="CHEBI:33019"/>
        <dbReference type="ChEBI" id="CHEBI:57287"/>
        <dbReference type="ChEBI" id="CHEBI:57386"/>
        <dbReference type="ChEBI" id="CHEBI:456215"/>
    </reaction>
</comment>
<evidence type="ECO:0000256" key="3">
    <source>
        <dbReference type="ARBA" id="ARBA00037247"/>
    </source>
</evidence>
<comment type="catalytic activity">
    <reaction evidence="6">
        <text>a medium-chain fatty acid + ATP + CoA = a medium-chain fatty acyl-CoA + AMP + diphosphate</text>
        <dbReference type="Rhea" id="RHEA:48340"/>
        <dbReference type="ChEBI" id="CHEBI:30616"/>
        <dbReference type="ChEBI" id="CHEBI:33019"/>
        <dbReference type="ChEBI" id="CHEBI:57287"/>
        <dbReference type="ChEBI" id="CHEBI:59558"/>
        <dbReference type="ChEBI" id="CHEBI:90546"/>
        <dbReference type="ChEBI" id="CHEBI:456215"/>
        <dbReference type="EC" id="6.2.1.2"/>
    </reaction>
</comment>
<comment type="function">
    <text evidence="3">Acyl-CoA synthases catalyze the initial reaction in fatty acid metabolism, by forming a thioester with CoA. Has some preference toward medium-chain substrates. Plays a role in adipocyte differentiation.</text>
</comment>
<dbReference type="Gene3D" id="2.30.38.10">
    <property type="entry name" value="Luciferase, Domain 3"/>
    <property type="match status" value="1"/>
</dbReference>
<evidence type="ECO:0000259" key="7">
    <source>
        <dbReference type="Pfam" id="PF00501"/>
    </source>
</evidence>
<name>A0A132ALE8_SARSC</name>
<dbReference type="FunFam" id="3.30.300.30:FF:000008">
    <property type="entry name" value="2,3-dihydroxybenzoate-AMP ligase"/>
    <property type="match status" value="1"/>
</dbReference>
<dbReference type="PANTHER" id="PTHR43201">
    <property type="entry name" value="ACYL-COA SYNTHETASE"/>
    <property type="match status" value="1"/>
</dbReference>
<dbReference type="InterPro" id="IPR025110">
    <property type="entry name" value="AMP-bd_C"/>
</dbReference>
<dbReference type="VEuPathDB" id="VectorBase:SSCA001749"/>
<feature type="domain" description="AMP-dependent synthetase/ligase" evidence="7">
    <location>
        <begin position="14"/>
        <end position="364"/>
    </location>
</feature>
<comment type="caution">
    <text evidence="9">The sequence shown here is derived from an EMBL/GenBank/DDBJ whole genome shotgun (WGS) entry which is preliminary data.</text>
</comment>
<proteinExistence type="inferred from homology"/>
<evidence type="ECO:0000259" key="8">
    <source>
        <dbReference type="Pfam" id="PF13193"/>
    </source>
</evidence>
<reference evidence="9 10" key="1">
    <citation type="journal article" date="2015" name="Parasit. Vectors">
        <title>Draft genome of the scabies mite.</title>
        <authorList>
            <person name="Rider S.D.Jr."/>
            <person name="Morgan M.S."/>
            <person name="Arlian L.G."/>
        </authorList>
    </citation>
    <scope>NUCLEOTIDE SEQUENCE [LARGE SCALE GENOMIC DNA]</scope>
    <source>
        <strain evidence="9">Arlian Lab</strain>
    </source>
</reference>
<dbReference type="EMBL" id="JXLN01017946">
    <property type="protein sequence ID" value="KPM11784.1"/>
    <property type="molecule type" value="Genomic_DNA"/>
</dbReference>
<evidence type="ECO:0000256" key="5">
    <source>
        <dbReference type="ARBA" id="ARBA00047319"/>
    </source>
</evidence>
<dbReference type="OrthoDB" id="10253115at2759"/>
<evidence type="ECO:0000256" key="6">
    <source>
        <dbReference type="ARBA" id="ARBA00048277"/>
    </source>
</evidence>
<protein>
    <recommendedName>
        <fullName evidence="4">Medium-chain acyl-CoA ligase ACSF2, mitochondrial</fullName>
    </recommendedName>
</protein>
<accession>A0A132ALE8</accession>
<dbReference type="AlphaFoldDB" id="A0A132ALE8"/>
<evidence type="ECO:0000256" key="1">
    <source>
        <dbReference type="ARBA" id="ARBA00006432"/>
    </source>
</evidence>
<dbReference type="GO" id="GO:0031956">
    <property type="term" value="F:medium-chain fatty acid-CoA ligase activity"/>
    <property type="evidence" value="ECO:0007669"/>
    <property type="project" value="UniProtKB-EC"/>
</dbReference>
<sequence>MLRIHFIRIVCFKDADKPVIISHHEKLTKSYAEFFDDVRQLSYALHNVLGLKRGDVVGLWSLNAYSWLLVQFACIRMGLILCTINPYYQTQELDYALRKGEIKALFMPGKNSKQNVVNRYSDIFLKTLNTEQKKQSDPSLRIHLENVIVLDGDGFDQGYLSASMSSIKFHHFDTLRKQKGKDVDQSLIESVIPDDPAGTTGKPKGACLSHSNIINNVSFTLRRYLYSMDSIVCVPLPFFHAFAGILGNLLIAISSIPLVIPCLKYDVRQLTEAIEQHQATDVMVTPTLAIDLLTYSKEEKLKLPSLKSVIAGGASVPVELTQQYVDYFPNCDRFQIGYGSTEISPCCSACSPLHSFGEATTTVGEILNRGHNTMLGYWRDPEKTKEVIDDGRCDLGVMDEKGLIKIIGRTKELIIVGGENVYPREIEEILYTHPAIEIVNVIGIPDERKGEVVCAWVKLHHNAQCTEEELKEFCKDRITYFKVPKHFLFVDSFPMTATGKAQKFIMEKMTIEKLNLHKDKHYKA</sequence>
<dbReference type="Pfam" id="PF13193">
    <property type="entry name" value="AMP-binding_C"/>
    <property type="match status" value="1"/>
</dbReference>
<dbReference type="Gene3D" id="3.30.300.30">
    <property type="match status" value="1"/>
</dbReference>
<dbReference type="Gene3D" id="3.40.50.980">
    <property type="match status" value="2"/>
</dbReference>
<feature type="domain" description="AMP-binding enzyme C-terminal" evidence="8">
    <location>
        <begin position="425"/>
        <end position="500"/>
    </location>
</feature>
<dbReference type="SUPFAM" id="SSF56801">
    <property type="entry name" value="Acetyl-CoA synthetase-like"/>
    <property type="match status" value="1"/>
</dbReference>
<evidence type="ECO:0000256" key="4">
    <source>
        <dbReference type="ARBA" id="ARBA00039638"/>
    </source>
</evidence>
<dbReference type="InterPro" id="IPR045851">
    <property type="entry name" value="AMP-bd_C_sf"/>
</dbReference>